<dbReference type="EMBL" id="PFPA01000053">
    <property type="protein sequence ID" value="PIZ88060.1"/>
    <property type="molecule type" value="Genomic_DNA"/>
</dbReference>
<evidence type="ECO:0000313" key="7">
    <source>
        <dbReference type="EMBL" id="PIZ88060.1"/>
    </source>
</evidence>
<evidence type="ECO:0000259" key="5">
    <source>
        <dbReference type="PROSITE" id="PS51898"/>
    </source>
</evidence>
<dbReference type="GO" id="GO:0003677">
    <property type="term" value="F:DNA binding"/>
    <property type="evidence" value="ECO:0007669"/>
    <property type="project" value="UniProtKB-UniRule"/>
</dbReference>
<dbReference type="InterPro" id="IPR010998">
    <property type="entry name" value="Integrase_recombinase_N"/>
</dbReference>
<dbReference type="Pfam" id="PF13102">
    <property type="entry name" value="Phage_int_SAM_5"/>
    <property type="match status" value="1"/>
</dbReference>
<dbReference type="GO" id="GO:0006310">
    <property type="term" value="P:DNA recombination"/>
    <property type="evidence" value="ECO:0007669"/>
    <property type="project" value="UniProtKB-KW"/>
</dbReference>
<comment type="caution">
    <text evidence="7">The sequence shown here is derived from an EMBL/GenBank/DDBJ whole genome shotgun (WGS) entry which is preliminary data.</text>
</comment>
<proteinExistence type="inferred from homology"/>
<keyword evidence="3" id="KW-0233">DNA recombination</keyword>
<organism evidence="7 8">
    <name type="scientific">Candidatus Nealsonbacteria bacterium CG_4_10_14_0_2_um_filter_39_15</name>
    <dbReference type="NCBI Taxonomy" id="1974681"/>
    <lineage>
        <taxon>Bacteria</taxon>
        <taxon>Candidatus Nealsoniibacteriota</taxon>
    </lineage>
</organism>
<dbReference type="AlphaFoldDB" id="A0A2M7UVT1"/>
<evidence type="ECO:0008006" key="9">
    <source>
        <dbReference type="Google" id="ProtNLM"/>
    </source>
</evidence>
<protein>
    <recommendedName>
        <fullName evidence="9">Site-specific integrase</fullName>
    </recommendedName>
</protein>
<dbReference type="PANTHER" id="PTHR30349">
    <property type="entry name" value="PHAGE INTEGRASE-RELATED"/>
    <property type="match status" value="1"/>
</dbReference>
<evidence type="ECO:0000256" key="1">
    <source>
        <dbReference type="ARBA" id="ARBA00008857"/>
    </source>
</evidence>
<dbReference type="Pfam" id="PF00589">
    <property type="entry name" value="Phage_integrase"/>
    <property type="match status" value="1"/>
</dbReference>
<keyword evidence="2 4" id="KW-0238">DNA-binding</keyword>
<evidence type="ECO:0000256" key="4">
    <source>
        <dbReference type="PROSITE-ProRule" id="PRU01248"/>
    </source>
</evidence>
<dbReference type="InterPro" id="IPR011010">
    <property type="entry name" value="DNA_brk_join_enz"/>
</dbReference>
<evidence type="ECO:0000256" key="3">
    <source>
        <dbReference type="ARBA" id="ARBA00023172"/>
    </source>
</evidence>
<evidence type="ECO:0000259" key="6">
    <source>
        <dbReference type="PROSITE" id="PS51900"/>
    </source>
</evidence>
<evidence type="ECO:0000313" key="8">
    <source>
        <dbReference type="Proteomes" id="UP000230081"/>
    </source>
</evidence>
<dbReference type="Gene3D" id="1.10.150.130">
    <property type="match status" value="1"/>
</dbReference>
<dbReference type="PROSITE" id="PS51898">
    <property type="entry name" value="TYR_RECOMBINASE"/>
    <property type="match status" value="1"/>
</dbReference>
<dbReference type="InterPro" id="IPR002104">
    <property type="entry name" value="Integrase_catalytic"/>
</dbReference>
<gene>
    <name evidence="7" type="ORF">COX91_02260</name>
</gene>
<sequence length="377" mass="44850">MGVYKRGGNWWIDYYFQGRRKREKVGPSKTQAKIVLQKRKIEIAEGKFLDVKREEKVKFENFAKTYLENYSKPNKKSWGRDVASLKNLLTFFKDKYLYEINPLDIESYKRLRKERVSPATVNREIACLKTIFNVAIRWKIVSENPAREVKLFPEKNYRIRYLEKNEIRNLCFSSPEPLRTVIIVALNTGMRQGEIINLRWQDVDFERRIIYLLETKSGEKREVPMNQAVYNVLLEIRRQPNSPYIFSTKEGKRYSQSWVQHTFHKIIKKLGIKDFRFHDLRHTFASQLVMMGIDIKTVQELLGHKKIDMTLRYAHLSPDFKKKAVDIFYDRMDTIWTPEQKKEKLPKEELSENIDVVKVLELERSHSPVECGGLLIH</sequence>
<name>A0A2M7UVT1_9BACT</name>
<dbReference type="Gene3D" id="1.10.443.10">
    <property type="entry name" value="Intergrase catalytic core"/>
    <property type="match status" value="1"/>
</dbReference>
<dbReference type="SUPFAM" id="SSF56349">
    <property type="entry name" value="DNA breaking-rejoining enzymes"/>
    <property type="match status" value="1"/>
</dbReference>
<dbReference type="PANTHER" id="PTHR30349:SF64">
    <property type="entry name" value="PROPHAGE INTEGRASE INTD-RELATED"/>
    <property type="match status" value="1"/>
</dbReference>
<dbReference type="InterPro" id="IPR013762">
    <property type="entry name" value="Integrase-like_cat_sf"/>
</dbReference>
<evidence type="ECO:0000256" key="2">
    <source>
        <dbReference type="ARBA" id="ARBA00023125"/>
    </source>
</evidence>
<dbReference type="InterPro" id="IPR025269">
    <property type="entry name" value="SAM-like_dom"/>
</dbReference>
<feature type="domain" description="Core-binding (CB)" evidence="6">
    <location>
        <begin position="57"/>
        <end position="136"/>
    </location>
</feature>
<dbReference type="InterPro" id="IPR044068">
    <property type="entry name" value="CB"/>
</dbReference>
<dbReference type="CDD" id="cd00796">
    <property type="entry name" value="INT_Rci_Hp1_C"/>
    <property type="match status" value="1"/>
</dbReference>
<accession>A0A2M7UVT1</accession>
<feature type="domain" description="Tyr recombinase" evidence="5">
    <location>
        <begin position="157"/>
        <end position="326"/>
    </location>
</feature>
<dbReference type="GO" id="GO:0015074">
    <property type="term" value="P:DNA integration"/>
    <property type="evidence" value="ECO:0007669"/>
    <property type="project" value="InterPro"/>
</dbReference>
<comment type="similarity">
    <text evidence="1">Belongs to the 'phage' integrase family.</text>
</comment>
<reference evidence="8" key="1">
    <citation type="submission" date="2017-09" db="EMBL/GenBank/DDBJ databases">
        <title>Depth-based differentiation of microbial function through sediment-hosted aquifers and enrichment of novel symbionts in the deep terrestrial subsurface.</title>
        <authorList>
            <person name="Probst A.J."/>
            <person name="Ladd B."/>
            <person name="Jarett J.K."/>
            <person name="Geller-Mcgrath D.E."/>
            <person name="Sieber C.M.K."/>
            <person name="Emerson J.B."/>
            <person name="Anantharaman K."/>
            <person name="Thomas B.C."/>
            <person name="Malmstrom R."/>
            <person name="Stieglmeier M."/>
            <person name="Klingl A."/>
            <person name="Woyke T."/>
            <person name="Ryan C.M."/>
            <person name="Banfield J.F."/>
        </authorList>
    </citation>
    <scope>NUCLEOTIDE SEQUENCE [LARGE SCALE GENOMIC DNA]</scope>
</reference>
<dbReference type="InterPro" id="IPR050090">
    <property type="entry name" value="Tyrosine_recombinase_XerCD"/>
</dbReference>
<dbReference type="Proteomes" id="UP000230081">
    <property type="component" value="Unassembled WGS sequence"/>
</dbReference>
<dbReference type="PROSITE" id="PS51900">
    <property type="entry name" value="CB"/>
    <property type="match status" value="1"/>
</dbReference>